<dbReference type="PRINTS" id="PR00385">
    <property type="entry name" value="P450"/>
</dbReference>
<keyword evidence="3 7" id="KW-0479">Metal-binding</keyword>
<evidence type="ECO:0000256" key="5">
    <source>
        <dbReference type="ARBA" id="ARBA00023004"/>
    </source>
</evidence>
<dbReference type="OrthoDB" id="294883at2759"/>
<sequence>MLDFVERTKYEGNPLIGYNYEAHIKGKATVPPFSTLLIGSDLCLMVNRPEAIEELFITKGKYYDKHPASLHIIGVVAGDSILFARSDMQWQQKRKVISSALYKDRLRGMAETIKKVTLTTIKEDWLKRKDSNGIITLDIGRESANLNMKIVLSCFFGQDFDQIPLVDQVFDGIKTKLPLGEAVHKAFEMANEREFQAHLILFTELQQYYLTQYDRELRENCGAMRNYIQGMIAERRKTAMVDNNDLLSILLKDAAFESDLAIVDECMTFFLAGTVTTATSVSNTLCYLVQQKRLEDKLRDSLGKNFPTFSNKHQTIDELGKEMTLESLELIADDYLKLCFNEALRIDPPVHFSSTGMLTEDVEICGFKIKNGEMMLQNIHQLHHNVDQWGPTHDQYIPERFDPEHASEYPKRHPMSFIPFSGGKRVCIGKTFAEVSYKIIVPMILKAFNQGGRLGEFENKDFYQNLPMNNATQPKRPVLNLILKI</sequence>
<evidence type="ECO:0000313" key="10">
    <source>
        <dbReference type="Proteomes" id="UP000785679"/>
    </source>
</evidence>
<dbReference type="AlphaFoldDB" id="A0A8J8NQS1"/>
<dbReference type="SUPFAM" id="SSF48264">
    <property type="entry name" value="Cytochrome P450"/>
    <property type="match status" value="1"/>
</dbReference>
<dbReference type="GO" id="GO:0005506">
    <property type="term" value="F:iron ion binding"/>
    <property type="evidence" value="ECO:0007669"/>
    <property type="project" value="InterPro"/>
</dbReference>
<reference evidence="9" key="1">
    <citation type="submission" date="2019-06" db="EMBL/GenBank/DDBJ databases">
        <authorList>
            <person name="Zheng W."/>
        </authorList>
    </citation>
    <scope>NUCLEOTIDE SEQUENCE</scope>
    <source>
        <strain evidence="9">QDHG01</strain>
    </source>
</reference>
<evidence type="ECO:0000256" key="1">
    <source>
        <dbReference type="ARBA" id="ARBA00010617"/>
    </source>
</evidence>
<dbReference type="PRINTS" id="PR00463">
    <property type="entry name" value="EP450I"/>
</dbReference>
<comment type="caution">
    <text evidence="9">The sequence shown here is derived from an EMBL/GenBank/DDBJ whole genome shotgun (WGS) entry which is preliminary data.</text>
</comment>
<evidence type="ECO:0000256" key="4">
    <source>
        <dbReference type="ARBA" id="ARBA00023002"/>
    </source>
</evidence>
<dbReference type="InterPro" id="IPR001128">
    <property type="entry name" value="Cyt_P450"/>
</dbReference>
<comment type="similarity">
    <text evidence="1 8">Belongs to the cytochrome P450 family.</text>
</comment>
<protein>
    <recommendedName>
        <fullName evidence="11">Cytochrome P450</fullName>
    </recommendedName>
</protein>
<dbReference type="InterPro" id="IPR050196">
    <property type="entry name" value="Cytochrome_P450_Monoox"/>
</dbReference>
<dbReference type="GO" id="GO:0004497">
    <property type="term" value="F:monooxygenase activity"/>
    <property type="evidence" value="ECO:0007669"/>
    <property type="project" value="UniProtKB-KW"/>
</dbReference>
<comment type="cofactor">
    <cofactor evidence="7">
        <name>heme</name>
        <dbReference type="ChEBI" id="CHEBI:30413"/>
    </cofactor>
</comment>
<evidence type="ECO:0000256" key="2">
    <source>
        <dbReference type="ARBA" id="ARBA00022617"/>
    </source>
</evidence>
<dbReference type="PROSITE" id="PS00086">
    <property type="entry name" value="CYTOCHROME_P450"/>
    <property type="match status" value="1"/>
</dbReference>
<dbReference type="PANTHER" id="PTHR24291:SF50">
    <property type="entry name" value="BIFUNCTIONAL ALBAFLAVENONE MONOOXYGENASE_TERPENE SYNTHASE"/>
    <property type="match status" value="1"/>
</dbReference>
<name>A0A8J8NQS1_HALGN</name>
<dbReference type="InterPro" id="IPR036396">
    <property type="entry name" value="Cyt_P450_sf"/>
</dbReference>
<organism evidence="9 10">
    <name type="scientific">Halteria grandinella</name>
    <dbReference type="NCBI Taxonomy" id="5974"/>
    <lineage>
        <taxon>Eukaryota</taxon>
        <taxon>Sar</taxon>
        <taxon>Alveolata</taxon>
        <taxon>Ciliophora</taxon>
        <taxon>Intramacronucleata</taxon>
        <taxon>Spirotrichea</taxon>
        <taxon>Stichotrichia</taxon>
        <taxon>Sporadotrichida</taxon>
        <taxon>Halteriidae</taxon>
        <taxon>Halteria</taxon>
    </lineage>
</organism>
<dbReference type="Gene3D" id="1.10.630.10">
    <property type="entry name" value="Cytochrome P450"/>
    <property type="match status" value="1"/>
</dbReference>
<evidence type="ECO:0000256" key="8">
    <source>
        <dbReference type="RuleBase" id="RU000461"/>
    </source>
</evidence>
<keyword evidence="5 7" id="KW-0408">Iron</keyword>
<dbReference type="Pfam" id="PF00067">
    <property type="entry name" value="p450"/>
    <property type="match status" value="1"/>
</dbReference>
<evidence type="ECO:0000256" key="3">
    <source>
        <dbReference type="ARBA" id="ARBA00022723"/>
    </source>
</evidence>
<keyword evidence="6 8" id="KW-0503">Monooxygenase</keyword>
<gene>
    <name evidence="9" type="ORF">FGO68_gene11525</name>
</gene>
<keyword evidence="4 8" id="KW-0560">Oxidoreductase</keyword>
<dbReference type="InterPro" id="IPR002401">
    <property type="entry name" value="Cyt_P450_E_grp-I"/>
</dbReference>
<feature type="binding site" description="axial binding residue" evidence="7">
    <location>
        <position position="427"/>
    </location>
    <ligand>
        <name>heme</name>
        <dbReference type="ChEBI" id="CHEBI:30413"/>
    </ligand>
    <ligandPart>
        <name>Fe</name>
        <dbReference type="ChEBI" id="CHEBI:18248"/>
    </ligandPart>
</feature>
<evidence type="ECO:0008006" key="11">
    <source>
        <dbReference type="Google" id="ProtNLM"/>
    </source>
</evidence>
<proteinExistence type="inferred from homology"/>
<dbReference type="PANTHER" id="PTHR24291">
    <property type="entry name" value="CYTOCHROME P450 FAMILY 4"/>
    <property type="match status" value="1"/>
</dbReference>
<keyword evidence="2 7" id="KW-0349">Heme</keyword>
<keyword evidence="10" id="KW-1185">Reference proteome</keyword>
<evidence type="ECO:0000256" key="6">
    <source>
        <dbReference type="ARBA" id="ARBA00023033"/>
    </source>
</evidence>
<dbReference type="EMBL" id="RRYP01008355">
    <property type="protein sequence ID" value="TNV79831.1"/>
    <property type="molecule type" value="Genomic_DNA"/>
</dbReference>
<dbReference type="Proteomes" id="UP000785679">
    <property type="component" value="Unassembled WGS sequence"/>
</dbReference>
<dbReference type="GO" id="GO:0016705">
    <property type="term" value="F:oxidoreductase activity, acting on paired donors, with incorporation or reduction of molecular oxygen"/>
    <property type="evidence" value="ECO:0007669"/>
    <property type="project" value="InterPro"/>
</dbReference>
<dbReference type="InterPro" id="IPR017972">
    <property type="entry name" value="Cyt_P450_CS"/>
</dbReference>
<dbReference type="GO" id="GO:0020037">
    <property type="term" value="F:heme binding"/>
    <property type="evidence" value="ECO:0007669"/>
    <property type="project" value="InterPro"/>
</dbReference>
<evidence type="ECO:0000313" key="9">
    <source>
        <dbReference type="EMBL" id="TNV79831.1"/>
    </source>
</evidence>
<accession>A0A8J8NQS1</accession>
<evidence type="ECO:0000256" key="7">
    <source>
        <dbReference type="PIRSR" id="PIRSR602401-1"/>
    </source>
</evidence>